<sequence length="267" mass="29063">MKLNLFTLSLLLLLSACGSGSEGSPKAMVNLDAKVPESVIVSENLAIPDNRSLDSYQILVIGNSHVQSIQKLLAIIFQNGLKEKEISIDTRVGAFLDVIVNKESLIDLVEARPWSHIILQGQKYSQSQSVLYSTEATRTWIQRAKKKGATPILFPEHPQRGNPQEADYVHSIHVDIADEESSCIAPIGLTWNKILAIEPELDLYQVDGNHATELGALLSALVLYQVISGQTADTLPYISQLPGTEPEQALLGQIASQTVAAHVSCAF</sequence>
<reference evidence="2 3" key="1">
    <citation type="submission" date="2019-07" db="EMBL/GenBank/DDBJ databases">
        <title>Genomes of sea-ice associated Colwellia species.</title>
        <authorList>
            <person name="Bowman J.P."/>
        </authorList>
    </citation>
    <scope>NUCLEOTIDE SEQUENCE [LARGE SCALE GENOMIC DNA]</scope>
    <source>
        <strain evidence="2 3">ACAM 459</strain>
    </source>
</reference>
<evidence type="ECO:0008006" key="4">
    <source>
        <dbReference type="Google" id="ProtNLM"/>
    </source>
</evidence>
<dbReference type="GO" id="GO:0016788">
    <property type="term" value="F:hydrolase activity, acting on ester bonds"/>
    <property type="evidence" value="ECO:0007669"/>
    <property type="project" value="UniProtKB-ARBA"/>
</dbReference>
<feature type="chain" id="PRO_5023012967" description="SGNH/GDSL hydrolase family protein" evidence="1">
    <location>
        <begin position="21"/>
        <end position="267"/>
    </location>
</feature>
<dbReference type="Gene3D" id="3.40.50.1110">
    <property type="entry name" value="SGNH hydrolase"/>
    <property type="match status" value="1"/>
</dbReference>
<name>A0A5C6QTD0_9GAMM</name>
<feature type="signal peptide" evidence="1">
    <location>
        <begin position="1"/>
        <end position="20"/>
    </location>
</feature>
<accession>A0A5C6QTD0</accession>
<dbReference type="InterPro" id="IPR036514">
    <property type="entry name" value="SGNH_hydro_sf"/>
</dbReference>
<gene>
    <name evidence="2" type="ORF">ESZ36_01600</name>
</gene>
<protein>
    <recommendedName>
        <fullName evidence="4">SGNH/GDSL hydrolase family protein</fullName>
    </recommendedName>
</protein>
<dbReference type="EMBL" id="VOLT01000001">
    <property type="protein sequence ID" value="TWX71952.1"/>
    <property type="molecule type" value="Genomic_DNA"/>
</dbReference>
<dbReference type="OrthoDB" id="7443339at2"/>
<evidence type="ECO:0000256" key="1">
    <source>
        <dbReference type="SAM" id="SignalP"/>
    </source>
</evidence>
<dbReference type="PROSITE" id="PS51257">
    <property type="entry name" value="PROKAR_LIPOPROTEIN"/>
    <property type="match status" value="1"/>
</dbReference>
<dbReference type="AlphaFoldDB" id="A0A5C6QTD0"/>
<dbReference type="RefSeq" id="WP_146782600.1">
    <property type="nucleotide sequence ID" value="NZ_VOLT01000001.1"/>
</dbReference>
<organism evidence="2 3">
    <name type="scientific">Colwellia demingiae</name>
    <dbReference type="NCBI Taxonomy" id="89401"/>
    <lineage>
        <taxon>Bacteria</taxon>
        <taxon>Pseudomonadati</taxon>
        <taxon>Pseudomonadota</taxon>
        <taxon>Gammaproteobacteria</taxon>
        <taxon>Alteromonadales</taxon>
        <taxon>Colwelliaceae</taxon>
        <taxon>Colwellia</taxon>
    </lineage>
</organism>
<proteinExistence type="predicted"/>
<keyword evidence="1" id="KW-0732">Signal</keyword>
<evidence type="ECO:0000313" key="2">
    <source>
        <dbReference type="EMBL" id="TWX71952.1"/>
    </source>
</evidence>
<dbReference type="Proteomes" id="UP000321822">
    <property type="component" value="Unassembled WGS sequence"/>
</dbReference>
<comment type="caution">
    <text evidence="2">The sequence shown here is derived from an EMBL/GenBank/DDBJ whole genome shotgun (WGS) entry which is preliminary data.</text>
</comment>
<evidence type="ECO:0000313" key="3">
    <source>
        <dbReference type="Proteomes" id="UP000321822"/>
    </source>
</evidence>
<keyword evidence="3" id="KW-1185">Reference proteome</keyword>